<accession>A0ABP9Q9L7</accession>
<sequence length="93" mass="9876">MKTLTIALALLLQSAALLAAAPAEGEVRKIDKAAGKVTLKHGEIKALNMPPMTMVFKARNPAQLDALKPGDKVLFQVEQTADALLVTDIVKAK</sequence>
<feature type="signal peptide" evidence="1">
    <location>
        <begin position="1"/>
        <end position="19"/>
    </location>
</feature>
<keyword evidence="1" id="KW-0732">Signal</keyword>
<dbReference type="InterPro" id="IPR042230">
    <property type="entry name" value="CusF_sf"/>
</dbReference>
<dbReference type="InterPro" id="IPR021647">
    <property type="entry name" value="CusF_Ec"/>
</dbReference>
<comment type="caution">
    <text evidence="2">The sequence shown here is derived from an EMBL/GenBank/DDBJ whole genome shotgun (WGS) entry which is preliminary data.</text>
</comment>
<evidence type="ECO:0000256" key="1">
    <source>
        <dbReference type="SAM" id="SignalP"/>
    </source>
</evidence>
<dbReference type="EMBL" id="BAABLD010000002">
    <property type="protein sequence ID" value="GAA5159100.1"/>
    <property type="molecule type" value="Genomic_DNA"/>
</dbReference>
<dbReference type="Gene3D" id="2.40.50.320">
    <property type="entry name" value="Copper binding periplasmic protein CusF"/>
    <property type="match status" value="1"/>
</dbReference>
<feature type="chain" id="PRO_5046535368" evidence="1">
    <location>
        <begin position="20"/>
        <end position="93"/>
    </location>
</feature>
<reference evidence="3" key="1">
    <citation type="journal article" date="2019" name="Int. J. Syst. Evol. Microbiol.">
        <title>The Global Catalogue of Microorganisms (GCM) 10K type strain sequencing project: providing services to taxonomists for standard genome sequencing and annotation.</title>
        <authorList>
            <consortium name="The Broad Institute Genomics Platform"/>
            <consortium name="The Broad Institute Genome Sequencing Center for Infectious Disease"/>
            <person name="Wu L."/>
            <person name="Ma J."/>
        </authorList>
    </citation>
    <scope>NUCLEOTIDE SEQUENCE [LARGE SCALE GENOMIC DNA]</scope>
    <source>
        <strain evidence="3">JCM 18715</strain>
    </source>
</reference>
<name>A0ABP9Q9L7_9RHOO</name>
<protein>
    <submittedName>
        <fullName evidence="2">Copper-binding protein</fullName>
    </submittedName>
</protein>
<organism evidence="2 3">
    <name type="scientific">Viridibacterium curvum</name>
    <dbReference type="NCBI Taxonomy" id="1101404"/>
    <lineage>
        <taxon>Bacteria</taxon>
        <taxon>Pseudomonadati</taxon>
        <taxon>Pseudomonadota</taxon>
        <taxon>Betaproteobacteria</taxon>
        <taxon>Rhodocyclales</taxon>
        <taxon>Rhodocyclaceae</taxon>
        <taxon>Viridibacterium</taxon>
    </lineage>
</organism>
<proteinExistence type="predicted"/>
<dbReference type="RefSeq" id="WP_345531230.1">
    <property type="nucleotide sequence ID" value="NZ_BAABLD010000002.1"/>
</dbReference>
<evidence type="ECO:0000313" key="3">
    <source>
        <dbReference type="Proteomes" id="UP001500547"/>
    </source>
</evidence>
<evidence type="ECO:0000313" key="2">
    <source>
        <dbReference type="EMBL" id="GAA5159100.1"/>
    </source>
</evidence>
<keyword evidence="3" id="KW-1185">Reference proteome</keyword>
<dbReference type="Pfam" id="PF11604">
    <property type="entry name" value="CusF_Ec"/>
    <property type="match status" value="1"/>
</dbReference>
<gene>
    <name evidence="2" type="ORF">GCM10025770_04810</name>
</gene>
<dbReference type="Proteomes" id="UP001500547">
    <property type="component" value="Unassembled WGS sequence"/>
</dbReference>